<gene>
    <name evidence="5" type="ORF">IAB05_04555</name>
</gene>
<keyword evidence="3" id="KW-0411">Iron-sulfur</keyword>
<feature type="domain" description="4Fe-4S ferredoxin-type" evidence="4">
    <location>
        <begin position="67"/>
        <end position="89"/>
    </location>
</feature>
<keyword evidence="2" id="KW-0408">Iron</keyword>
<dbReference type="GO" id="GO:0051536">
    <property type="term" value="F:iron-sulfur cluster binding"/>
    <property type="evidence" value="ECO:0007669"/>
    <property type="project" value="UniProtKB-KW"/>
</dbReference>
<evidence type="ECO:0000256" key="2">
    <source>
        <dbReference type="ARBA" id="ARBA00023004"/>
    </source>
</evidence>
<reference evidence="5" key="2">
    <citation type="journal article" date="2021" name="PeerJ">
        <title>Extensive microbial diversity within the chicken gut microbiome revealed by metagenomics and culture.</title>
        <authorList>
            <person name="Gilroy R."/>
            <person name="Ravi A."/>
            <person name="Getino M."/>
            <person name="Pursley I."/>
            <person name="Horton D.L."/>
            <person name="Alikhan N.F."/>
            <person name="Baker D."/>
            <person name="Gharbi K."/>
            <person name="Hall N."/>
            <person name="Watson M."/>
            <person name="Adriaenssens E.M."/>
            <person name="Foster-Nyarko E."/>
            <person name="Jarju S."/>
            <person name="Secka A."/>
            <person name="Antonio M."/>
            <person name="Oren A."/>
            <person name="Chaudhuri R.R."/>
            <person name="La Ragione R."/>
            <person name="Hildebrand F."/>
            <person name="Pallen M.J."/>
        </authorList>
    </citation>
    <scope>NUCLEOTIDE SEQUENCE</scope>
    <source>
        <strain evidence="5">18911</strain>
    </source>
</reference>
<proteinExistence type="predicted"/>
<dbReference type="Pfam" id="PF13746">
    <property type="entry name" value="Fer4_18"/>
    <property type="match status" value="1"/>
</dbReference>
<dbReference type="Proteomes" id="UP000824094">
    <property type="component" value="Unassembled WGS sequence"/>
</dbReference>
<protein>
    <submittedName>
        <fullName evidence="5">4Fe-4S binding protein</fullName>
    </submittedName>
</protein>
<dbReference type="EMBL" id="DVNF01000134">
    <property type="protein sequence ID" value="HIU60640.1"/>
    <property type="molecule type" value="Genomic_DNA"/>
</dbReference>
<evidence type="ECO:0000256" key="3">
    <source>
        <dbReference type="ARBA" id="ARBA00023014"/>
    </source>
</evidence>
<dbReference type="PROSITE" id="PS51379">
    <property type="entry name" value="4FE4S_FER_2"/>
    <property type="match status" value="2"/>
</dbReference>
<comment type="caution">
    <text evidence="5">The sequence shown here is derived from an EMBL/GenBank/DDBJ whole genome shotgun (WGS) entry which is preliminary data.</text>
</comment>
<name>A0A9D1MHN7_9FIRM</name>
<organism evidence="5 6">
    <name type="scientific">Candidatus Stercoripulliclostridium merdigallinarum</name>
    <dbReference type="NCBI Taxonomy" id="2840951"/>
    <lineage>
        <taxon>Bacteria</taxon>
        <taxon>Bacillati</taxon>
        <taxon>Bacillota</taxon>
        <taxon>Clostridia</taxon>
        <taxon>Eubacteriales</taxon>
        <taxon>Candidatus Stercoripulliclostridium</taxon>
    </lineage>
</organism>
<evidence type="ECO:0000256" key="1">
    <source>
        <dbReference type="ARBA" id="ARBA00022723"/>
    </source>
</evidence>
<feature type="domain" description="4Fe-4S ferredoxin-type" evidence="4">
    <location>
        <begin position="34"/>
        <end position="63"/>
    </location>
</feature>
<reference evidence="5" key="1">
    <citation type="submission" date="2020-10" db="EMBL/GenBank/DDBJ databases">
        <authorList>
            <person name="Gilroy R."/>
        </authorList>
    </citation>
    <scope>NUCLEOTIDE SEQUENCE</scope>
    <source>
        <strain evidence="5">18911</strain>
    </source>
</reference>
<dbReference type="InterPro" id="IPR017900">
    <property type="entry name" value="4Fe4S_Fe_S_CS"/>
</dbReference>
<keyword evidence="1" id="KW-0479">Metal-binding</keyword>
<evidence type="ECO:0000259" key="4">
    <source>
        <dbReference type="PROSITE" id="PS51379"/>
    </source>
</evidence>
<accession>A0A9D1MHN7</accession>
<dbReference type="Gene3D" id="3.30.70.20">
    <property type="match status" value="1"/>
</dbReference>
<evidence type="ECO:0000313" key="5">
    <source>
        <dbReference type="EMBL" id="HIU60640.1"/>
    </source>
</evidence>
<dbReference type="AlphaFoldDB" id="A0A9D1MHN7"/>
<sequence length="116" mass="12712">MSAFVNGENVVSKTVRYTRHPRKSAQKILKALTGKCEHASSRCIACGACRAVCPVDAIDGTFKAIGKNCILCGACVRACRTGARKIKFITPLPRLYIGANMRERAAEFYITESENR</sequence>
<evidence type="ECO:0000313" key="6">
    <source>
        <dbReference type="Proteomes" id="UP000824094"/>
    </source>
</evidence>
<dbReference type="SUPFAM" id="SSF54862">
    <property type="entry name" value="4Fe-4S ferredoxins"/>
    <property type="match status" value="1"/>
</dbReference>
<dbReference type="PROSITE" id="PS00198">
    <property type="entry name" value="4FE4S_FER_1"/>
    <property type="match status" value="1"/>
</dbReference>
<dbReference type="GO" id="GO:0046872">
    <property type="term" value="F:metal ion binding"/>
    <property type="evidence" value="ECO:0007669"/>
    <property type="project" value="UniProtKB-KW"/>
</dbReference>
<dbReference type="InterPro" id="IPR017896">
    <property type="entry name" value="4Fe4S_Fe-S-bd"/>
</dbReference>